<protein>
    <submittedName>
        <fullName evidence="1">Uncharacterized protein</fullName>
    </submittedName>
</protein>
<dbReference type="EMBL" id="OZ034816">
    <property type="protein sequence ID" value="CAL1378048.1"/>
    <property type="molecule type" value="Genomic_DNA"/>
</dbReference>
<dbReference type="AlphaFoldDB" id="A0AAV2DWM4"/>
<accession>A0AAV2DWM4</accession>
<reference evidence="1 2" key="1">
    <citation type="submission" date="2024-04" db="EMBL/GenBank/DDBJ databases">
        <authorList>
            <person name="Fracassetti M."/>
        </authorList>
    </citation>
    <scope>NUCLEOTIDE SEQUENCE [LARGE SCALE GENOMIC DNA]</scope>
</reference>
<organism evidence="1 2">
    <name type="scientific">Linum trigynum</name>
    <dbReference type="NCBI Taxonomy" id="586398"/>
    <lineage>
        <taxon>Eukaryota</taxon>
        <taxon>Viridiplantae</taxon>
        <taxon>Streptophyta</taxon>
        <taxon>Embryophyta</taxon>
        <taxon>Tracheophyta</taxon>
        <taxon>Spermatophyta</taxon>
        <taxon>Magnoliopsida</taxon>
        <taxon>eudicotyledons</taxon>
        <taxon>Gunneridae</taxon>
        <taxon>Pentapetalae</taxon>
        <taxon>rosids</taxon>
        <taxon>fabids</taxon>
        <taxon>Malpighiales</taxon>
        <taxon>Linaceae</taxon>
        <taxon>Linum</taxon>
    </lineage>
</organism>
<sequence>MVVWVGCSKVGRPPGKVDFTRHVSGPQEMKKEHFGLRVFGASGSGRSSSELLAGLKEEVRLFGIGCPDFTSVVHDNEVF</sequence>
<evidence type="ECO:0000313" key="1">
    <source>
        <dbReference type="EMBL" id="CAL1378048.1"/>
    </source>
</evidence>
<gene>
    <name evidence="1" type="ORF">LTRI10_LOCUS19654</name>
</gene>
<keyword evidence="2" id="KW-1185">Reference proteome</keyword>
<dbReference type="Proteomes" id="UP001497516">
    <property type="component" value="Chromosome 3"/>
</dbReference>
<proteinExistence type="predicted"/>
<evidence type="ECO:0000313" key="2">
    <source>
        <dbReference type="Proteomes" id="UP001497516"/>
    </source>
</evidence>
<name>A0AAV2DWM4_9ROSI</name>